<dbReference type="STRING" id="1912961.BU204_14050"/>
<evidence type="ECO:0000259" key="2">
    <source>
        <dbReference type="Pfam" id="PF13485"/>
    </source>
</evidence>
<dbReference type="EMBL" id="MSIE01000024">
    <property type="protein sequence ID" value="OLF16928.1"/>
    <property type="molecule type" value="Genomic_DNA"/>
</dbReference>
<name>A0A1Q8CRD6_9PSEU</name>
<protein>
    <recommendedName>
        <fullName evidence="2">Peptidase MA-like domain-containing protein</fullName>
    </recommendedName>
</protein>
<dbReference type="OrthoDB" id="5242307at2"/>
<dbReference type="AlphaFoldDB" id="A0A1Q8CRD6"/>
<evidence type="ECO:0000313" key="4">
    <source>
        <dbReference type="Proteomes" id="UP000185596"/>
    </source>
</evidence>
<dbReference type="Proteomes" id="UP000185596">
    <property type="component" value="Unassembled WGS sequence"/>
</dbReference>
<accession>A0A1Q8CRD6</accession>
<organism evidence="3 4">
    <name type="scientific">Actinophytocola xanthii</name>
    <dbReference type="NCBI Taxonomy" id="1912961"/>
    <lineage>
        <taxon>Bacteria</taxon>
        <taxon>Bacillati</taxon>
        <taxon>Actinomycetota</taxon>
        <taxon>Actinomycetes</taxon>
        <taxon>Pseudonocardiales</taxon>
        <taxon>Pseudonocardiaceae</taxon>
    </lineage>
</organism>
<comment type="caution">
    <text evidence="3">The sequence shown here is derived from an EMBL/GenBank/DDBJ whole genome shotgun (WGS) entry which is preliminary data.</text>
</comment>
<evidence type="ECO:0000256" key="1">
    <source>
        <dbReference type="SAM" id="MobiDB-lite"/>
    </source>
</evidence>
<sequence length="440" mass="47759">MRTWLGAAVAVVLLFGLTLVSIPGTGQAPAPGPGQPLGAVSPAPEADQTRAAAVSDLLDRRARAMRERDEQAFLATLDPDADPEFVAAQRRLFANLAKVPLAEWSYRLNPDDALDITDLPEEVTGAAAEVWAPGVDLRYALRGGDVTPTQRAMGYLFARQGDRWYLHSDNALDRLGRRTWRGPWDFGPCLVTATAHGIVLSHPGNEPTVKRLAGELDSSVRAVGELWPTRWSERVVLLLPDSPAEMRALVGARDFPVDAVVAVAVADRVDNASREVTGQRVVLSPTGMRALSLSSLRVVLRHEITHLAARADTVDGSPTWLLEGFADYVGYRDSGVTLAEGAPDLMKRVRDEGPPRSLPEDHAFRSSGPELDLAYQESWSLARFVAEEYGEDTLVRLYRTLAGVGAVSARATDSLLRQVLGMDRAALVEGWQGYLAESLE</sequence>
<feature type="domain" description="Peptidase MA-like" evidence="2">
    <location>
        <begin position="297"/>
        <end position="435"/>
    </location>
</feature>
<gene>
    <name evidence="3" type="ORF">BU204_14050</name>
</gene>
<reference evidence="3 4" key="1">
    <citation type="submission" date="2016-12" db="EMBL/GenBank/DDBJ databases">
        <title>The draft genome sequence of Actinophytocola sp. 11-183.</title>
        <authorList>
            <person name="Wang W."/>
            <person name="Yuan L."/>
        </authorList>
    </citation>
    <scope>NUCLEOTIDE SEQUENCE [LARGE SCALE GENOMIC DNA]</scope>
    <source>
        <strain evidence="3 4">11-183</strain>
    </source>
</reference>
<keyword evidence="4" id="KW-1185">Reference proteome</keyword>
<evidence type="ECO:0000313" key="3">
    <source>
        <dbReference type="EMBL" id="OLF16928.1"/>
    </source>
</evidence>
<proteinExistence type="predicted"/>
<dbReference type="InterPro" id="IPR039568">
    <property type="entry name" value="Peptidase_MA-like_dom"/>
</dbReference>
<feature type="region of interest" description="Disordered" evidence="1">
    <location>
        <begin position="27"/>
        <end position="46"/>
    </location>
</feature>
<dbReference type="Pfam" id="PF13485">
    <property type="entry name" value="Peptidase_MA_2"/>
    <property type="match status" value="1"/>
</dbReference>